<gene>
    <name evidence="3" type="ORF">MNBD_GAMMA21-2106</name>
</gene>
<reference evidence="3" key="1">
    <citation type="submission" date="2018-06" db="EMBL/GenBank/DDBJ databases">
        <authorList>
            <person name="Zhirakovskaya E."/>
        </authorList>
    </citation>
    <scope>NUCLEOTIDE SEQUENCE</scope>
</reference>
<dbReference type="InterPro" id="IPR001455">
    <property type="entry name" value="TusA-like"/>
</dbReference>
<dbReference type="PANTHER" id="PTHR33279:SF6">
    <property type="entry name" value="SULFUR CARRIER PROTEIN YEDF-RELATED"/>
    <property type="match status" value="1"/>
</dbReference>
<evidence type="ECO:0000313" key="3">
    <source>
        <dbReference type="EMBL" id="VAW91097.1"/>
    </source>
</evidence>
<sequence length="76" mass="8633">MAYIDMELNAQNMTSPQPMVQTLRAMDQLSAGQVLKVTTTEPRSIPNFEAMCAQLGHKIMQIIDWDGEYTFLLQKV</sequence>
<dbReference type="AlphaFoldDB" id="A0A3B0ZUS3"/>
<comment type="similarity">
    <text evidence="1">Belongs to the sulfur carrier protein TusA family.</text>
</comment>
<name>A0A3B0ZUS3_9ZZZZ</name>
<dbReference type="EMBL" id="UOFR01000009">
    <property type="protein sequence ID" value="VAW91097.1"/>
    <property type="molecule type" value="Genomic_DNA"/>
</dbReference>
<dbReference type="SUPFAM" id="SSF64307">
    <property type="entry name" value="SirA-like"/>
    <property type="match status" value="1"/>
</dbReference>
<protein>
    <recommendedName>
        <fullName evidence="2">UPF0033 domain-containing protein</fullName>
    </recommendedName>
</protein>
<dbReference type="InterPro" id="IPR036868">
    <property type="entry name" value="TusA-like_sf"/>
</dbReference>
<dbReference type="PANTHER" id="PTHR33279">
    <property type="entry name" value="SULFUR CARRIER PROTEIN YEDF-RELATED"/>
    <property type="match status" value="1"/>
</dbReference>
<dbReference type="CDD" id="cd00291">
    <property type="entry name" value="SirA_YedF_YeeD"/>
    <property type="match status" value="1"/>
</dbReference>
<proteinExistence type="inferred from homology"/>
<dbReference type="Gene3D" id="3.30.110.40">
    <property type="entry name" value="TusA-like domain"/>
    <property type="match status" value="1"/>
</dbReference>
<evidence type="ECO:0000256" key="1">
    <source>
        <dbReference type="ARBA" id="ARBA00008984"/>
    </source>
</evidence>
<dbReference type="Pfam" id="PF01206">
    <property type="entry name" value="TusA"/>
    <property type="match status" value="1"/>
</dbReference>
<organism evidence="3">
    <name type="scientific">hydrothermal vent metagenome</name>
    <dbReference type="NCBI Taxonomy" id="652676"/>
    <lineage>
        <taxon>unclassified sequences</taxon>
        <taxon>metagenomes</taxon>
        <taxon>ecological metagenomes</taxon>
    </lineage>
</organism>
<feature type="domain" description="UPF0033" evidence="2">
    <location>
        <begin position="6"/>
        <end position="75"/>
    </location>
</feature>
<accession>A0A3B0ZUS3</accession>
<evidence type="ECO:0000259" key="2">
    <source>
        <dbReference type="Pfam" id="PF01206"/>
    </source>
</evidence>